<accession>A0A2N3XR42</accession>
<feature type="compositionally biased region" description="Polar residues" evidence="1">
    <location>
        <begin position="221"/>
        <end position="233"/>
    </location>
</feature>
<feature type="compositionally biased region" description="Low complexity" evidence="1">
    <location>
        <begin position="163"/>
        <end position="173"/>
    </location>
</feature>
<name>A0A2N3XR42_SACSN</name>
<organism evidence="2 3">
    <name type="scientific">Saccharopolyspora spinosa</name>
    <dbReference type="NCBI Taxonomy" id="60894"/>
    <lineage>
        <taxon>Bacteria</taxon>
        <taxon>Bacillati</taxon>
        <taxon>Actinomycetota</taxon>
        <taxon>Actinomycetes</taxon>
        <taxon>Pseudonocardiales</taxon>
        <taxon>Pseudonocardiaceae</taxon>
        <taxon>Saccharopolyspora</taxon>
    </lineage>
</organism>
<dbReference type="AlphaFoldDB" id="A0A2N3XR42"/>
<protein>
    <submittedName>
        <fullName evidence="2">Uncharacterized protein</fullName>
    </submittedName>
</protein>
<proteinExistence type="predicted"/>
<comment type="caution">
    <text evidence="2">The sequence shown here is derived from an EMBL/GenBank/DDBJ whole genome shotgun (WGS) entry which is preliminary data.</text>
</comment>
<dbReference type="STRING" id="994479.GCA_000194155_06056"/>
<feature type="region of interest" description="Disordered" evidence="1">
    <location>
        <begin position="110"/>
        <end position="136"/>
    </location>
</feature>
<feature type="region of interest" description="Disordered" evidence="1">
    <location>
        <begin position="148"/>
        <end position="233"/>
    </location>
</feature>
<feature type="compositionally biased region" description="Low complexity" evidence="1">
    <location>
        <begin position="118"/>
        <end position="136"/>
    </location>
</feature>
<gene>
    <name evidence="2" type="ORF">A8926_0663</name>
</gene>
<sequence>MRVPIGGRRALWPIRPALPCRRCAGRSCRRTTGNWLGCGRHAATVTPRRTGSREISSPLLPKEPSDVLTMLPGIAGITGAAALCLLLTCWKSYRPQHDGGGEGTLTVLAAHRPRRGRTTTTGPRRPTPAPRTATTTVIHIGRCGAALSRTPAAHPGSSPPPLAATDPGPTADAPDLRRTALRAGRRDSPPHAPTGHPIHRLSAGTAHTTPARDYAPPKTPHVSTMDHSWSATNRPRTMNITNRLPRPALARKGKSIC</sequence>
<evidence type="ECO:0000313" key="3">
    <source>
        <dbReference type="Proteomes" id="UP000233786"/>
    </source>
</evidence>
<evidence type="ECO:0000313" key="2">
    <source>
        <dbReference type="EMBL" id="PKW13154.1"/>
    </source>
</evidence>
<keyword evidence="3" id="KW-1185">Reference proteome</keyword>
<evidence type="ECO:0000256" key="1">
    <source>
        <dbReference type="SAM" id="MobiDB-lite"/>
    </source>
</evidence>
<reference evidence="2" key="1">
    <citation type="submission" date="2017-12" db="EMBL/GenBank/DDBJ databases">
        <title>Sequencing the genomes of 1000 Actinobacteria strains.</title>
        <authorList>
            <person name="Klenk H.-P."/>
        </authorList>
    </citation>
    <scope>NUCLEOTIDE SEQUENCE [LARGE SCALE GENOMIC DNA]</scope>
    <source>
        <strain evidence="2">DSM 44228</strain>
    </source>
</reference>
<dbReference type="Proteomes" id="UP000233786">
    <property type="component" value="Unassembled WGS sequence"/>
</dbReference>
<dbReference type="EMBL" id="PJNB01000001">
    <property type="protein sequence ID" value="PKW13154.1"/>
    <property type="molecule type" value="Genomic_DNA"/>
</dbReference>
<feature type="compositionally biased region" description="Basic and acidic residues" evidence="1">
    <location>
        <begin position="174"/>
        <end position="189"/>
    </location>
</feature>